<keyword evidence="5" id="KW-0342">GTP-binding</keyword>
<dbReference type="SMART" id="SM00173">
    <property type="entry name" value="RAS"/>
    <property type="match status" value="1"/>
</dbReference>
<dbReference type="SMART" id="SM00175">
    <property type="entry name" value="RAB"/>
    <property type="match status" value="1"/>
</dbReference>
<dbReference type="SUPFAM" id="SSF52540">
    <property type="entry name" value="P-loop containing nucleoside triphosphate hydrolases"/>
    <property type="match status" value="1"/>
</dbReference>
<keyword evidence="4" id="KW-0175">Coiled coil</keyword>
<evidence type="ECO:0000313" key="7">
    <source>
        <dbReference type="Proteomes" id="UP000316759"/>
    </source>
</evidence>
<dbReference type="FunFam" id="3.40.50.300:FF:001348">
    <property type="entry name" value="Ras and EF-hand domain-containing protein"/>
    <property type="match status" value="1"/>
</dbReference>
<evidence type="ECO:0000256" key="2">
    <source>
        <dbReference type="ARBA" id="ARBA00022490"/>
    </source>
</evidence>
<dbReference type="SMART" id="SM00174">
    <property type="entry name" value="RHO"/>
    <property type="match status" value="1"/>
</dbReference>
<name>A0A504YBX2_FASGI</name>
<dbReference type="EMBL" id="SUNJ01011765">
    <property type="protein sequence ID" value="TPP58654.1"/>
    <property type="molecule type" value="Genomic_DNA"/>
</dbReference>
<dbReference type="InterPro" id="IPR005225">
    <property type="entry name" value="Small_GTP-bd"/>
</dbReference>
<accession>A0A504YBX2</accession>
<dbReference type="GO" id="GO:0005525">
    <property type="term" value="F:GTP binding"/>
    <property type="evidence" value="ECO:0007669"/>
    <property type="project" value="UniProtKB-KW"/>
</dbReference>
<comment type="subcellular location">
    <subcellularLocation>
        <location evidence="1">Cytoplasm</location>
    </subcellularLocation>
</comment>
<dbReference type="NCBIfam" id="TIGR00231">
    <property type="entry name" value="small_GTP"/>
    <property type="match status" value="1"/>
</dbReference>
<protein>
    <submittedName>
        <fullName evidence="6">Ras and EF-hand domain-containing protein</fullName>
    </submittedName>
</protein>
<dbReference type="PROSITE" id="PS51419">
    <property type="entry name" value="RAB"/>
    <property type="match status" value="1"/>
</dbReference>
<keyword evidence="2" id="KW-0963">Cytoplasm</keyword>
<dbReference type="Proteomes" id="UP000316759">
    <property type="component" value="Unassembled WGS sequence"/>
</dbReference>
<dbReference type="Pfam" id="PF00071">
    <property type="entry name" value="Ras"/>
    <property type="match status" value="1"/>
</dbReference>
<evidence type="ECO:0000256" key="3">
    <source>
        <dbReference type="ARBA" id="ARBA00022741"/>
    </source>
</evidence>
<evidence type="ECO:0000313" key="6">
    <source>
        <dbReference type="EMBL" id="TPP58654.1"/>
    </source>
</evidence>
<dbReference type="InterPro" id="IPR050227">
    <property type="entry name" value="Rab"/>
</dbReference>
<evidence type="ECO:0000256" key="1">
    <source>
        <dbReference type="ARBA" id="ARBA00004496"/>
    </source>
</evidence>
<comment type="caution">
    <text evidence="6">The sequence shown here is derived from an EMBL/GenBank/DDBJ whole genome shotgun (WGS) entry which is preliminary data.</text>
</comment>
<organism evidence="6 7">
    <name type="scientific">Fasciola gigantica</name>
    <name type="common">Giant liver fluke</name>
    <dbReference type="NCBI Taxonomy" id="46835"/>
    <lineage>
        <taxon>Eukaryota</taxon>
        <taxon>Metazoa</taxon>
        <taxon>Spiralia</taxon>
        <taxon>Lophotrochozoa</taxon>
        <taxon>Platyhelminthes</taxon>
        <taxon>Trematoda</taxon>
        <taxon>Digenea</taxon>
        <taxon>Plagiorchiida</taxon>
        <taxon>Echinostomata</taxon>
        <taxon>Echinostomatoidea</taxon>
        <taxon>Fasciolidae</taxon>
        <taxon>Fasciola</taxon>
    </lineage>
</organism>
<dbReference type="AlphaFoldDB" id="A0A504YBX2"/>
<dbReference type="STRING" id="46835.A0A504YBX2"/>
<dbReference type="PROSITE" id="PS51421">
    <property type="entry name" value="RAS"/>
    <property type="match status" value="1"/>
</dbReference>
<dbReference type="Gene3D" id="3.40.50.300">
    <property type="entry name" value="P-loop containing nucleotide triphosphate hydrolases"/>
    <property type="match status" value="1"/>
</dbReference>
<dbReference type="PANTHER" id="PTHR47977">
    <property type="entry name" value="RAS-RELATED PROTEIN RAB"/>
    <property type="match status" value="1"/>
</dbReference>
<dbReference type="PRINTS" id="PR00449">
    <property type="entry name" value="RASTRNSFRMNG"/>
</dbReference>
<dbReference type="GO" id="GO:0003924">
    <property type="term" value="F:GTPase activity"/>
    <property type="evidence" value="ECO:0007669"/>
    <property type="project" value="InterPro"/>
</dbReference>
<proteinExistence type="predicted"/>
<reference evidence="6 7" key="1">
    <citation type="submission" date="2019-04" db="EMBL/GenBank/DDBJ databases">
        <title>Annotation for the trematode Fasciola gigantica.</title>
        <authorList>
            <person name="Choi Y.-J."/>
        </authorList>
    </citation>
    <scope>NUCLEOTIDE SEQUENCE [LARGE SCALE GENOMIC DNA]</scope>
    <source>
        <strain evidence="6">Uganda_cow_1</strain>
    </source>
</reference>
<keyword evidence="7" id="KW-1185">Reference proteome</keyword>
<dbReference type="InterPro" id="IPR001806">
    <property type="entry name" value="Small_GTPase"/>
</dbReference>
<evidence type="ECO:0000256" key="5">
    <source>
        <dbReference type="ARBA" id="ARBA00023134"/>
    </source>
</evidence>
<dbReference type="GO" id="GO:0005737">
    <property type="term" value="C:cytoplasm"/>
    <property type="evidence" value="ECO:0007669"/>
    <property type="project" value="UniProtKB-SubCell"/>
</dbReference>
<dbReference type="InterPro" id="IPR027417">
    <property type="entry name" value="P-loop_NTPase"/>
</dbReference>
<sequence>MSENKARINEQAGLTKLVVNAGRRCVTLMLASKQQKCQENCGFLVEPGLESLHEDSGLSSLRDAPEFESEVEGDSQIGFTQFPKACVSICNVYRHNSTYFHSKSIEKYPSSPEIISSGMKLTSNRSIDMPNYVLDYSAQISSVSPAQSFTLIRPYFHHCPKQRLDRTDREPFGPDEMTGSALTNFSLFPTVKFASTHHSSLRLSPTPQPVRHQCATRTTLNLGTTPPVTVAKPTPTYSTSTKSIVDEKMCIFRVMLAGDSEVGKSSFLIRLCDNVFTGISVSTIGIDMKMRSLEVDGRSAMLQLWDTAGQERFRSLSSSFYRKADGILLVYDCTSELSFIHTRDWINTIQKNAGREMPVAIVANKVDLREQREQQGARCVSYTAGRKLAQEIGALFYETSAATGLNVEECVTELTRFVKFCVIQTTQF</sequence>
<dbReference type="CDD" id="cd00154">
    <property type="entry name" value="Rab"/>
    <property type="match status" value="1"/>
</dbReference>
<evidence type="ECO:0000256" key="4">
    <source>
        <dbReference type="ARBA" id="ARBA00023054"/>
    </source>
</evidence>
<dbReference type="OrthoDB" id="9989112at2759"/>
<keyword evidence="3" id="KW-0547">Nucleotide-binding</keyword>
<gene>
    <name evidence="6" type="ORF">FGIG_11552</name>
</gene>